<comment type="subcellular location">
    <subcellularLocation>
        <location evidence="1">Membrane</location>
        <topology evidence="1">Single-pass type I membrane protein</topology>
    </subcellularLocation>
</comment>
<evidence type="ECO:0000256" key="4">
    <source>
        <dbReference type="ARBA" id="ARBA00022989"/>
    </source>
</evidence>
<dbReference type="Proteomes" id="UP001146120">
    <property type="component" value="Unassembled WGS sequence"/>
</dbReference>
<protein>
    <recommendedName>
        <fullName evidence="8">L-type lectin-like domain-containing protein</fullName>
    </recommendedName>
</protein>
<dbReference type="CDD" id="cd07308">
    <property type="entry name" value="lectin_leg-like"/>
    <property type="match status" value="1"/>
</dbReference>
<dbReference type="GO" id="GO:0005537">
    <property type="term" value="F:D-mannose binding"/>
    <property type="evidence" value="ECO:0007669"/>
    <property type="project" value="TreeGrafter"/>
</dbReference>
<reference evidence="9" key="1">
    <citation type="submission" date="2022-11" db="EMBL/GenBank/DDBJ databases">
        <authorList>
            <person name="Morgan W.R."/>
            <person name="Tartar A."/>
        </authorList>
    </citation>
    <scope>NUCLEOTIDE SEQUENCE</scope>
    <source>
        <strain evidence="9">ARSEF 373</strain>
    </source>
</reference>
<name>A0AAV2ZCZ6_9STRA</name>
<keyword evidence="3 7" id="KW-0732">Signal</keyword>
<proteinExistence type="predicted"/>
<evidence type="ECO:0000256" key="6">
    <source>
        <dbReference type="SAM" id="Phobius"/>
    </source>
</evidence>
<dbReference type="AlphaFoldDB" id="A0AAV2ZCZ6"/>
<feature type="transmembrane region" description="Helical" evidence="6">
    <location>
        <begin position="380"/>
        <end position="399"/>
    </location>
</feature>
<gene>
    <name evidence="9" type="ORF">N0F65_011663</name>
</gene>
<dbReference type="GO" id="GO:0005793">
    <property type="term" value="C:endoplasmic reticulum-Golgi intermediate compartment"/>
    <property type="evidence" value="ECO:0007669"/>
    <property type="project" value="TreeGrafter"/>
</dbReference>
<evidence type="ECO:0000256" key="7">
    <source>
        <dbReference type="SAM" id="SignalP"/>
    </source>
</evidence>
<evidence type="ECO:0000313" key="9">
    <source>
        <dbReference type="EMBL" id="DBA03304.1"/>
    </source>
</evidence>
<dbReference type="GO" id="GO:0006888">
    <property type="term" value="P:endoplasmic reticulum to Golgi vesicle-mediated transport"/>
    <property type="evidence" value="ECO:0007669"/>
    <property type="project" value="TreeGrafter"/>
</dbReference>
<keyword evidence="10" id="KW-1185">Reference proteome</keyword>
<dbReference type="SUPFAM" id="SSF49899">
    <property type="entry name" value="Concanavalin A-like lectins/glucanases"/>
    <property type="match status" value="1"/>
</dbReference>
<feature type="chain" id="PRO_5043662949" description="L-type lectin-like domain-containing protein" evidence="7">
    <location>
        <begin position="23"/>
        <end position="411"/>
    </location>
</feature>
<dbReference type="InterPro" id="IPR051136">
    <property type="entry name" value="Intracellular_Lectin-GPT"/>
</dbReference>
<evidence type="ECO:0000256" key="1">
    <source>
        <dbReference type="ARBA" id="ARBA00004479"/>
    </source>
</evidence>
<dbReference type="InterPro" id="IPR013320">
    <property type="entry name" value="ConA-like_dom_sf"/>
</dbReference>
<accession>A0AAV2ZCZ6</accession>
<dbReference type="GO" id="GO:0005789">
    <property type="term" value="C:endoplasmic reticulum membrane"/>
    <property type="evidence" value="ECO:0007669"/>
    <property type="project" value="TreeGrafter"/>
</dbReference>
<dbReference type="Gene3D" id="2.60.120.200">
    <property type="match status" value="1"/>
</dbReference>
<dbReference type="GO" id="GO:0000139">
    <property type="term" value="C:Golgi membrane"/>
    <property type="evidence" value="ECO:0007669"/>
    <property type="project" value="TreeGrafter"/>
</dbReference>
<keyword evidence="4 6" id="KW-1133">Transmembrane helix</keyword>
<organism evidence="9 10">
    <name type="scientific">Lagenidium giganteum</name>
    <dbReference type="NCBI Taxonomy" id="4803"/>
    <lineage>
        <taxon>Eukaryota</taxon>
        <taxon>Sar</taxon>
        <taxon>Stramenopiles</taxon>
        <taxon>Oomycota</taxon>
        <taxon>Peronosporomycetes</taxon>
        <taxon>Pythiales</taxon>
        <taxon>Pythiaceae</taxon>
    </lineage>
</organism>
<dbReference type="PANTHER" id="PTHR12223:SF28">
    <property type="entry name" value="LECTIN, MANNOSE BINDING 1 LIKE"/>
    <property type="match status" value="1"/>
</dbReference>
<evidence type="ECO:0000256" key="3">
    <source>
        <dbReference type="ARBA" id="ARBA00022729"/>
    </source>
</evidence>
<evidence type="ECO:0000256" key="5">
    <source>
        <dbReference type="ARBA" id="ARBA00023136"/>
    </source>
</evidence>
<reference evidence="9" key="2">
    <citation type="journal article" date="2023" name="Microbiol Resour">
        <title>Decontamination and Annotation of the Draft Genome Sequence of the Oomycete Lagenidium giganteum ARSEF 373.</title>
        <authorList>
            <person name="Morgan W.R."/>
            <person name="Tartar A."/>
        </authorList>
    </citation>
    <scope>NUCLEOTIDE SEQUENCE</scope>
    <source>
        <strain evidence="9">ARSEF 373</strain>
    </source>
</reference>
<comment type="caution">
    <text evidence="9">The sequence shown here is derived from an EMBL/GenBank/DDBJ whole genome shotgun (WGS) entry which is preliminary data.</text>
</comment>
<dbReference type="InterPro" id="IPR005052">
    <property type="entry name" value="Lectin_leg"/>
</dbReference>
<evidence type="ECO:0000313" key="10">
    <source>
        <dbReference type="Proteomes" id="UP001146120"/>
    </source>
</evidence>
<dbReference type="EMBL" id="DAKRPA010000021">
    <property type="protein sequence ID" value="DBA03304.1"/>
    <property type="molecule type" value="Genomic_DNA"/>
</dbReference>
<keyword evidence="2 6" id="KW-0812">Transmembrane</keyword>
<feature type="domain" description="L-type lectin-like" evidence="8">
    <location>
        <begin position="22"/>
        <end position="259"/>
    </location>
</feature>
<dbReference type="PROSITE" id="PS51328">
    <property type="entry name" value="L_LECTIN_LIKE"/>
    <property type="match status" value="1"/>
</dbReference>
<sequence length="411" mass="46554">MMSIAMKMLALVVALCLSVVSAELVGTMSFEKPFDMISPEGERQIGANWDFGGTTTVNRHFVRLTPDRQNKRGWIWSKEKFGRREFSLVITFRISGQAESWFGDGIGLWITRSPRYVEGGNHGFIGNFEGLGLVFDTFVNSEHSGGHKDITFFQNDGSKSLDNLNDMKKVGCMAPGIRYHEKNAAFSPSLNMSRVKLQYKEKYVVVSVDAKNTGEWVTCYRSHVDIVPEWIEESTIGITSSTGALADNHDVIAISVYDDVIDMSHAANDEKVKNKTMHDLDESLNSGTNEDKMRLLKRKYEQLIEDFEHQFTALKESTENTILKLRKQEAEDTKRIVELEAFINGQVAERVENTATAIRDQVEERLEQTVKETAKKTSGWKTPFFILLLVLGAIVGLCYKKYQDLRKSHLL</sequence>
<keyword evidence="5 6" id="KW-0472">Membrane</keyword>
<dbReference type="Pfam" id="PF03388">
    <property type="entry name" value="Lectin_leg-like"/>
    <property type="match status" value="1"/>
</dbReference>
<dbReference type="GO" id="GO:0030134">
    <property type="term" value="C:COPII-coated ER to Golgi transport vesicle"/>
    <property type="evidence" value="ECO:0007669"/>
    <property type="project" value="TreeGrafter"/>
</dbReference>
<evidence type="ECO:0000256" key="2">
    <source>
        <dbReference type="ARBA" id="ARBA00022692"/>
    </source>
</evidence>
<dbReference type="PANTHER" id="PTHR12223">
    <property type="entry name" value="VESICULAR MANNOSE-BINDING LECTIN"/>
    <property type="match status" value="1"/>
</dbReference>
<evidence type="ECO:0000259" key="8">
    <source>
        <dbReference type="PROSITE" id="PS51328"/>
    </source>
</evidence>
<feature type="signal peptide" evidence="7">
    <location>
        <begin position="1"/>
        <end position="22"/>
    </location>
</feature>